<dbReference type="SUPFAM" id="SSF46785">
    <property type="entry name" value="Winged helix' DNA-binding domain"/>
    <property type="match status" value="1"/>
</dbReference>
<keyword evidence="1" id="KW-0175">Coiled coil</keyword>
<comment type="caution">
    <text evidence="2">The sequence shown here is derived from an EMBL/GenBank/DDBJ whole genome shotgun (WGS) entry which is preliminary data.</text>
</comment>
<accession>A0A2A5AV43</accession>
<name>A0A2A5AV43_9GAMM</name>
<evidence type="ECO:0000313" key="2">
    <source>
        <dbReference type="EMBL" id="PCJ23167.1"/>
    </source>
</evidence>
<feature type="coiled-coil region" evidence="1">
    <location>
        <begin position="72"/>
        <end position="102"/>
    </location>
</feature>
<sequence>MQDEITYKLLKSIDENPSQSQRELSKSLDISLGKLNYCLKALMDKGLVKANNFRKNPHKADYLYLLTPDGAEEKAKVTVRFLRRKVQEYEQLKQDIEQLQKEAS</sequence>
<proteinExistence type="predicted"/>
<dbReference type="Proteomes" id="UP000218327">
    <property type="component" value="Unassembled WGS sequence"/>
</dbReference>
<dbReference type="NCBIfam" id="TIGR04176">
    <property type="entry name" value="MarR_EPS"/>
    <property type="match status" value="1"/>
</dbReference>
<dbReference type="Gene3D" id="1.10.10.10">
    <property type="entry name" value="Winged helix-like DNA-binding domain superfamily/Winged helix DNA-binding domain"/>
    <property type="match status" value="1"/>
</dbReference>
<organism evidence="2 3">
    <name type="scientific">SAR86 cluster bacterium</name>
    <dbReference type="NCBI Taxonomy" id="2030880"/>
    <lineage>
        <taxon>Bacteria</taxon>
        <taxon>Pseudomonadati</taxon>
        <taxon>Pseudomonadota</taxon>
        <taxon>Gammaproteobacteria</taxon>
        <taxon>SAR86 cluster</taxon>
    </lineage>
</organism>
<dbReference type="AlphaFoldDB" id="A0A2A5AV43"/>
<reference evidence="3" key="1">
    <citation type="submission" date="2017-08" db="EMBL/GenBank/DDBJ databases">
        <title>A dynamic microbial community with high functional redundancy inhabits the cold, oxic subseafloor aquifer.</title>
        <authorList>
            <person name="Tully B.J."/>
            <person name="Wheat C.G."/>
            <person name="Glazer B.T."/>
            <person name="Huber J.A."/>
        </authorList>
    </citation>
    <scope>NUCLEOTIDE SEQUENCE [LARGE SCALE GENOMIC DNA]</scope>
</reference>
<evidence type="ECO:0000313" key="3">
    <source>
        <dbReference type="Proteomes" id="UP000218327"/>
    </source>
</evidence>
<dbReference type="InterPro" id="IPR036388">
    <property type="entry name" value="WH-like_DNA-bd_sf"/>
</dbReference>
<dbReference type="EMBL" id="NVVJ01000043">
    <property type="protein sequence ID" value="PCJ23167.1"/>
    <property type="molecule type" value="Genomic_DNA"/>
</dbReference>
<protein>
    <submittedName>
        <fullName evidence="2">MarR family EPS-associated transcriptional regulator</fullName>
    </submittedName>
</protein>
<dbReference type="InterPro" id="IPR026433">
    <property type="entry name" value="MarR_EPS"/>
</dbReference>
<evidence type="ECO:0000256" key="1">
    <source>
        <dbReference type="SAM" id="Coils"/>
    </source>
</evidence>
<gene>
    <name evidence="2" type="ORF">COA96_12375</name>
</gene>
<dbReference type="Pfam" id="PF13412">
    <property type="entry name" value="HTH_24"/>
    <property type="match status" value="1"/>
</dbReference>
<dbReference type="InterPro" id="IPR036390">
    <property type="entry name" value="WH_DNA-bd_sf"/>
</dbReference>